<evidence type="ECO:0000256" key="6">
    <source>
        <dbReference type="ARBA" id="ARBA00022670"/>
    </source>
</evidence>
<dbReference type="Gene3D" id="2.60.40.1730">
    <property type="entry name" value="tricorn interacting facor f3 domain"/>
    <property type="match status" value="1"/>
</dbReference>
<dbReference type="GO" id="GO:0005615">
    <property type="term" value="C:extracellular space"/>
    <property type="evidence" value="ECO:0007669"/>
    <property type="project" value="TreeGrafter"/>
</dbReference>
<keyword evidence="11" id="KW-0482">Metalloprotease</keyword>
<dbReference type="GO" id="GO:0006508">
    <property type="term" value="P:proteolysis"/>
    <property type="evidence" value="ECO:0007669"/>
    <property type="project" value="UniProtKB-KW"/>
</dbReference>
<dbReference type="AlphaFoldDB" id="A0A195BM08"/>
<dbReference type="GO" id="GO:0008237">
    <property type="term" value="F:metallopeptidase activity"/>
    <property type="evidence" value="ECO:0007669"/>
    <property type="project" value="UniProtKB-KW"/>
</dbReference>
<keyword evidence="10" id="KW-0862">Zinc</keyword>
<feature type="domain" description="Peptidase M1 membrane alanine aminopeptidase" evidence="15">
    <location>
        <begin position="255"/>
        <end position="367"/>
    </location>
</feature>
<evidence type="ECO:0000259" key="16">
    <source>
        <dbReference type="Pfam" id="PF11838"/>
    </source>
</evidence>
<evidence type="ECO:0000256" key="11">
    <source>
        <dbReference type="ARBA" id="ARBA00023049"/>
    </source>
</evidence>
<dbReference type="Gene3D" id="3.30.2010.30">
    <property type="match status" value="1"/>
</dbReference>
<comment type="similarity">
    <text evidence="3">Belongs to the peptidase M1 family.</text>
</comment>
<reference evidence="18 19" key="1">
    <citation type="submission" date="2015-09" db="EMBL/GenBank/DDBJ databases">
        <title>Atta colombica WGS genome.</title>
        <authorList>
            <person name="Nygaard S."/>
            <person name="Hu H."/>
            <person name="Boomsma J."/>
            <person name="Zhang G."/>
        </authorList>
    </citation>
    <scope>NUCLEOTIDE SEQUENCE [LARGE SCALE GENOMIC DNA]</scope>
    <source>
        <strain evidence="18">Treedump-2</strain>
        <tissue evidence="18">Whole body</tissue>
    </source>
</reference>
<organism evidence="18 19">
    <name type="scientific">Atta colombica</name>
    <dbReference type="NCBI Taxonomy" id="520822"/>
    <lineage>
        <taxon>Eukaryota</taxon>
        <taxon>Metazoa</taxon>
        <taxon>Ecdysozoa</taxon>
        <taxon>Arthropoda</taxon>
        <taxon>Hexapoda</taxon>
        <taxon>Insecta</taxon>
        <taxon>Pterygota</taxon>
        <taxon>Neoptera</taxon>
        <taxon>Endopterygota</taxon>
        <taxon>Hymenoptera</taxon>
        <taxon>Apocrita</taxon>
        <taxon>Aculeata</taxon>
        <taxon>Formicoidea</taxon>
        <taxon>Formicidae</taxon>
        <taxon>Myrmicinae</taxon>
        <taxon>Atta</taxon>
    </lineage>
</organism>
<evidence type="ECO:0000256" key="9">
    <source>
        <dbReference type="ARBA" id="ARBA00022801"/>
    </source>
</evidence>
<gene>
    <name evidence="18" type="ORF">ALC53_03927</name>
</gene>
<evidence type="ECO:0000256" key="8">
    <source>
        <dbReference type="ARBA" id="ARBA00022729"/>
    </source>
</evidence>
<evidence type="ECO:0000256" key="12">
    <source>
        <dbReference type="ARBA" id="ARBA00023136"/>
    </source>
</evidence>
<accession>A0A195BM08</accession>
<dbReference type="GO" id="GO:0005737">
    <property type="term" value="C:cytoplasm"/>
    <property type="evidence" value="ECO:0007669"/>
    <property type="project" value="TreeGrafter"/>
</dbReference>
<dbReference type="Proteomes" id="UP000078540">
    <property type="component" value="Unassembled WGS sequence"/>
</dbReference>
<dbReference type="SUPFAM" id="SSF63737">
    <property type="entry name" value="Leukotriene A4 hydrolase N-terminal domain"/>
    <property type="match status" value="2"/>
</dbReference>
<dbReference type="GO" id="GO:0004177">
    <property type="term" value="F:aminopeptidase activity"/>
    <property type="evidence" value="ECO:0007669"/>
    <property type="project" value="UniProtKB-KW"/>
</dbReference>
<evidence type="ECO:0000313" key="18">
    <source>
        <dbReference type="EMBL" id="KYM86777.1"/>
    </source>
</evidence>
<sequence>MYDLKNKKNEFHSAVEQIDRLPTYIVPTNYNIKLIPHFERNYTAYTLEGETSIRIHIYQKTQYIYLHQYFLVIFDTPTLINEDNGNSYELLWEQHMYNSTTHILTFYLTEDLSPGFYILNMKFYGMPVHPKENIFNSFINGTDVIWLNGVHFQPIRGRRLFPCWDELAFKTTFKISILHHENYTALSNTPIQKLEFANNNMVWTHFRTTPLMSTYHVAVVLTNFPSDHINVNTFKHQAIWCRLYSARYTIFARNVLEIVTSHLETRWNKKISKIDHIILPDSENIWDRHFRDGMSLWGLIFYRERRIIYNEAIDPSSRKIEITRLVVHEVAHHWSNNLIRLSWWSYLWIIDGIAGLLAANTINEVSYLHISFALARDSKNSVSDLWTAMQIAYIELNSEYMINLTKMMSKWTTASQYPVVNVIRDSRSGNIIISHKGNSWWIPITYTTQTDLNFNDTEPYHWLTPHTEEINIPNIKQFDWIILNLQQTGYYRVNYDLTMWQRIVSYLNSDNYKNIHVLNRAQILDDAFYLAIEEKSLNLSTFWNLSHYLSRETDYVAWYPMIKAFEYLSIFIPFPEIGFEEKMRRILPILFKKIGYQEIPDENDFTKCLRQEIAKWACVLGDSDCRIIATSRLEWHFTNPEKHKILPWWKDWTFCKGLIKASDSIWMKMLDISKREHNKQILEYLTCSENPNIILIYLNKITDNMSLELNDRVNIFLRIIAKHAKNIKILEYILENFEKIKPRWLNAVHFQPIRGRRLFPCWDEPAFKATFNISILHHENYMALSNMPIQNLEFVGNNMVWTHFRTTPLISTYHVAIVLTNFPSHRINANTSKHQTIWCRTYSAQYTQFAENIFEIVTSHLGIRWNKKIAKLDHVILPESKNMWNWYLRDGMSQWGLIFYRETRVLYNEVIDPPSRKIEIKRLVTHEVVHHWLSNLVRLSWWSYLWITDGIAGLFAANAINEVAFLFTYSRISDLFVVQIQHDSLNLDTHSLMKPLHQEINDIADIDLLFTSVSYIKGEKMRRILPTLFKKIGYQEISNEHDLTKCLRQEIAKWACVLGDSDCRNNAKSKLEWHFANPEKHKILPWWEDWTFCKGLIKANDSMWMKMLDIYKKKYNKKILEYLTCSENSNIIQIYLNKITDNVTLKINDSVNIFLRIIAKHAKNIEILKYILENFEKIKPRFDIYLFSKLIYKFRKHLYIYIKYIRNTFPSNMYSAKKALKKCISVLQTLLRYLVCYIHLLFFSIEKSMCLRH</sequence>
<dbReference type="InterPro" id="IPR045357">
    <property type="entry name" value="Aminopeptidase_N-like_N"/>
</dbReference>
<keyword evidence="5" id="KW-0336">GPI-anchor</keyword>
<evidence type="ECO:0000256" key="10">
    <source>
        <dbReference type="ARBA" id="ARBA00022833"/>
    </source>
</evidence>
<feature type="domain" description="Aminopeptidase N-like N-terminal" evidence="17">
    <location>
        <begin position="26"/>
        <end position="215"/>
    </location>
</feature>
<dbReference type="InterPro" id="IPR027268">
    <property type="entry name" value="Peptidase_M4/M1_CTD_sf"/>
</dbReference>
<dbReference type="Gene3D" id="2.60.40.1910">
    <property type="match status" value="1"/>
</dbReference>
<dbReference type="GO" id="GO:0008270">
    <property type="term" value="F:zinc ion binding"/>
    <property type="evidence" value="ECO:0007669"/>
    <property type="project" value="InterPro"/>
</dbReference>
<keyword evidence="4" id="KW-1003">Cell membrane</keyword>
<keyword evidence="18" id="KW-0031">Aminopeptidase</keyword>
<evidence type="ECO:0000259" key="17">
    <source>
        <dbReference type="Pfam" id="PF17900"/>
    </source>
</evidence>
<evidence type="ECO:0000256" key="7">
    <source>
        <dbReference type="ARBA" id="ARBA00022723"/>
    </source>
</evidence>
<comment type="cofactor">
    <cofactor evidence="1">
        <name>Zn(2+)</name>
        <dbReference type="ChEBI" id="CHEBI:29105"/>
    </cofactor>
</comment>
<dbReference type="STRING" id="520822.A0A195BM08"/>
<dbReference type="InterPro" id="IPR042097">
    <property type="entry name" value="Aminopeptidase_N-like_N_sf"/>
</dbReference>
<dbReference type="EMBL" id="KQ976439">
    <property type="protein sequence ID" value="KYM86777.1"/>
    <property type="molecule type" value="Genomic_DNA"/>
</dbReference>
<dbReference type="Pfam" id="PF17900">
    <property type="entry name" value="Peptidase_M1_N"/>
    <property type="match status" value="1"/>
</dbReference>
<evidence type="ECO:0000313" key="19">
    <source>
        <dbReference type="Proteomes" id="UP000078540"/>
    </source>
</evidence>
<dbReference type="InterPro" id="IPR050344">
    <property type="entry name" value="Peptidase_M1_aminopeptidases"/>
</dbReference>
<dbReference type="GO" id="GO:0005886">
    <property type="term" value="C:plasma membrane"/>
    <property type="evidence" value="ECO:0007669"/>
    <property type="project" value="UniProtKB-SubCell"/>
</dbReference>
<dbReference type="GO" id="GO:0098552">
    <property type="term" value="C:side of membrane"/>
    <property type="evidence" value="ECO:0007669"/>
    <property type="project" value="UniProtKB-KW"/>
</dbReference>
<dbReference type="SUPFAM" id="SSF55486">
    <property type="entry name" value="Metalloproteases ('zincins'), catalytic domain"/>
    <property type="match status" value="2"/>
</dbReference>
<dbReference type="PANTHER" id="PTHR11533">
    <property type="entry name" value="PROTEASE M1 ZINC METALLOPROTEASE"/>
    <property type="match status" value="1"/>
</dbReference>
<evidence type="ECO:0000256" key="5">
    <source>
        <dbReference type="ARBA" id="ARBA00022622"/>
    </source>
</evidence>
<evidence type="ECO:0000256" key="13">
    <source>
        <dbReference type="ARBA" id="ARBA00023180"/>
    </source>
</evidence>
<keyword evidence="9" id="KW-0378">Hydrolase</keyword>
<dbReference type="Pfam" id="PF01433">
    <property type="entry name" value="Peptidase_M1"/>
    <property type="match status" value="2"/>
</dbReference>
<dbReference type="InterPro" id="IPR001930">
    <property type="entry name" value="Peptidase_M1"/>
</dbReference>
<dbReference type="Pfam" id="PF11838">
    <property type="entry name" value="ERAP1_C"/>
    <property type="match status" value="1"/>
</dbReference>
<evidence type="ECO:0000256" key="2">
    <source>
        <dbReference type="ARBA" id="ARBA00004609"/>
    </source>
</evidence>
<proteinExistence type="inferred from homology"/>
<evidence type="ECO:0000256" key="3">
    <source>
        <dbReference type="ARBA" id="ARBA00010136"/>
    </source>
</evidence>
<dbReference type="InterPro" id="IPR024571">
    <property type="entry name" value="ERAP1-like_C_dom"/>
</dbReference>
<dbReference type="PRINTS" id="PR00756">
    <property type="entry name" value="ALADIPTASE"/>
</dbReference>
<dbReference type="Gene3D" id="1.10.390.10">
    <property type="entry name" value="Neutral Protease Domain 2"/>
    <property type="match status" value="1"/>
</dbReference>
<keyword evidence="8" id="KW-0732">Signal</keyword>
<name>A0A195BM08_9HYME</name>
<dbReference type="PANTHER" id="PTHR11533:SF290">
    <property type="entry name" value="AMINOPEPTIDASE"/>
    <property type="match status" value="1"/>
</dbReference>
<evidence type="ECO:0000256" key="4">
    <source>
        <dbReference type="ARBA" id="ARBA00022475"/>
    </source>
</evidence>
<evidence type="ECO:0000259" key="15">
    <source>
        <dbReference type="Pfam" id="PF01433"/>
    </source>
</evidence>
<comment type="subcellular location">
    <subcellularLocation>
        <location evidence="2">Cell membrane</location>
        <topology evidence="2">Lipid-anchor</topology>
        <topology evidence="2">GPI-anchor</topology>
    </subcellularLocation>
</comment>
<evidence type="ECO:0000256" key="1">
    <source>
        <dbReference type="ARBA" id="ARBA00001947"/>
    </source>
</evidence>
<keyword evidence="7" id="KW-0479">Metal-binding</keyword>
<evidence type="ECO:0000256" key="14">
    <source>
        <dbReference type="ARBA" id="ARBA00023288"/>
    </source>
</evidence>
<keyword evidence="19" id="KW-1185">Reference proteome</keyword>
<dbReference type="Gene3D" id="1.25.50.20">
    <property type="match status" value="2"/>
</dbReference>
<keyword evidence="14" id="KW-0449">Lipoprotein</keyword>
<keyword evidence="13" id="KW-0325">Glycoprotein</keyword>
<keyword evidence="6" id="KW-0645">Protease</keyword>
<feature type="domain" description="ERAP1-like C-terminal" evidence="16">
    <location>
        <begin position="480"/>
        <end position="744"/>
    </location>
</feature>
<feature type="domain" description="Peptidase M1 membrane alanine aminopeptidase" evidence="15">
    <location>
        <begin position="853"/>
        <end position="1029"/>
    </location>
</feature>
<dbReference type="InterPro" id="IPR014782">
    <property type="entry name" value="Peptidase_M1_dom"/>
</dbReference>
<keyword evidence="12" id="KW-0472">Membrane</keyword>
<protein>
    <submittedName>
        <fullName evidence="18">Aminopeptidase N</fullName>
    </submittedName>
</protein>
<dbReference type="FunFam" id="2.60.40.1910:FF:000008">
    <property type="entry name" value="Aminopeptidase"/>
    <property type="match status" value="1"/>
</dbReference>